<dbReference type="InParanoid" id="C5L8A2"/>
<dbReference type="OMA" id="EPHECAC"/>
<organism evidence="2">
    <name type="scientific">Perkinsus marinus (strain ATCC 50983 / TXsc)</name>
    <dbReference type="NCBI Taxonomy" id="423536"/>
    <lineage>
        <taxon>Eukaryota</taxon>
        <taxon>Sar</taxon>
        <taxon>Alveolata</taxon>
        <taxon>Perkinsozoa</taxon>
        <taxon>Perkinsea</taxon>
        <taxon>Perkinsida</taxon>
        <taxon>Perkinsidae</taxon>
        <taxon>Perkinsus</taxon>
    </lineage>
</organism>
<dbReference type="AlphaFoldDB" id="C5L8A2"/>
<protein>
    <submittedName>
        <fullName evidence="1">Uncharacterized protein</fullName>
    </submittedName>
</protein>
<dbReference type="Proteomes" id="UP000007800">
    <property type="component" value="Unassembled WGS sequence"/>
</dbReference>
<proteinExistence type="predicted"/>
<reference evidence="1 2" key="1">
    <citation type="submission" date="2008-07" db="EMBL/GenBank/DDBJ databases">
        <authorList>
            <person name="El-Sayed N."/>
            <person name="Caler E."/>
            <person name="Inman J."/>
            <person name="Amedeo P."/>
            <person name="Hass B."/>
            <person name="Wortman J."/>
        </authorList>
    </citation>
    <scope>NUCLEOTIDE SEQUENCE [LARGE SCALE GENOMIC DNA]</scope>
    <source>
        <strain evidence="2">ATCC 50983 / TXsc</strain>
    </source>
</reference>
<evidence type="ECO:0000313" key="1">
    <source>
        <dbReference type="EMBL" id="EER07058.1"/>
    </source>
</evidence>
<gene>
    <name evidence="1" type="ORF">Pmar_PMAR015471</name>
</gene>
<dbReference type="EMBL" id="GG680063">
    <property type="protein sequence ID" value="EER07058.1"/>
    <property type="molecule type" value="Genomic_DNA"/>
</dbReference>
<dbReference type="RefSeq" id="XP_002775242.1">
    <property type="nucleotide sequence ID" value="XM_002775196.1"/>
</dbReference>
<accession>C5L8A2</accession>
<name>C5L8A2_PERM5</name>
<sequence>MRAPYNGSALDYNNSTINRQYYDDTGVPVTEDSIRELTRGCSRGPKGRSEFRPKVVLLDEASTSSLKDWEASLSKDDVSIVDGVSAHFSTLWCFNVGHFMYDNVYPLWVTILRFGYLKEPVNILAYESVNATEDDVKDWQHWGLLKALSHTNRSGLTTTQLDTPLNRFQRLLVGSRWMGHRDQQRHMGMPGSYSYENAFYWYGQRILAGYGILDWNTALDMNTPIVVDDVNKRCKGVITDNKRFSDNERTMLKTLADESEQLFGCNITFLSWKDYTFEDQIRLFADTNIYISGVGTGLTRCHLIKPGGVIVQLGELDRIGKPERYQVSYRDVHMAIGSPHLNSVYYSRRLWNTFGRLVREGVVDAINRGISLARSGYPIPRPYNDGLSPTSQSYEDYCAASPDDCRALTDIRNGISPIDGKWSSSGMCEYCSWVDFFGRGPLWTGLGCMDKDQLVHCPLNRARWETLASPDEGIAFEPECYDKAKDHMMEVYNTTVHHTVEVERNRRLRITSRLPFLSIFDTALERNNEILNELLDIPLPDCPFVPPTEPHECAC</sequence>
<keyword evidence="2" id="KW-1185">Reference proteome</keyword>
<evidence type="ECO:0000313" key="2">
    <source>
        <dbReference type="Proteomes" id="UP000007800"/>
    </source>
</evidence>
<dbReference type="OrthoDB" id="411953at2759"/>
<dbReference type="GeneID" id="9059441"/>